<comment type="caution">
    <text evidence="1">The sequence shown here is derived from an EMBL/GenBank/DDBJ whole genome shotgun (WGS) entry which is preliminary data.</text>
</comment>
<evidence type="ECO:0000313" key="1">
    <source>
        <dbReference type="EMBL" id="KAJ1207944.1"/>
    </source>
</evidence>
<protein>
    <submittedName>
        <fullName evidence="1">Uncharacterized protein</fullName>
    </submittedName>
</protein>
<name>A0AAV7W4G3_PLEWA</name>
<evidence type="ECO:0000313" key="2">
    <source>
        <dbReference type="Proteomes" id="UP001066276"/>
    </source>
</evidence>
<keyword evidence="2" id="KW-1185">Reference proteome</keyword>
<organism evidence="1 2">
    <name type="scientific">Pleurodeles waltl</name>
    <name type="common">Iberian ribbed newt</name>
    <dbReference type="NCBI Taxonomy" id="8319"/>
    <lineage>
        <taxon>Eukaryota</taxon>
        <taxon>Metazoa</taxon>
        <taxon>Chordata</taxon>
        <taxon>Craniata</taxon>
        <taxon>Vertebrata</taxon>
        <taxon>Euteleostomi</taxon>
        <taxon>Amphibia</taxon>
        <taxon>Batrachia</taxon>
        <taxon>Caudata</taxon>
        <taxon>Salamandroidea</taxon>
        <taxon>Salamandridae</taxon>
        <taxon>Pleurodelinae</taxon>
        <taxon>Pleurodeles</taxon>
    </lineage>
</organism>
<sequence>MGGGEGCFEWLNEQFNMCCKLVRVPFRDAVGGKWEAFYVKQERCELQGPQQRSGSSAEYEISDLKLALHNTEDCSARGQVSVNERNAYSFCSYSVKHLETLGLVITEDQCD</sequence>
<dbReference type="AlphaFoldDB" id="A0AAV7W4G3"/>
<dbReference type="EMBL" id="JANPWB010000002">
    <property type="protein sequence ID" value="KAJ1207944.1"/>
    <property type="molecule type" value="Genomic_DNA"/>
</dbReference>
<reference evidence="1" key="1">
    <citation type="journal article" date="2022" name="bioRxiv">
        <title>Sequencing and chromosome-scale assembly of the giantPleurodeles waltlgenome.</title>
        <authorList>
            <person name="Brown T."/>
            <person name="Elewa A."/>
            <person name="Iarovenko S."/>
            <person name="Subramanian E."/>
            <person name="Araus A.J."/>
            <person name="Petzold A."/>
            <person name="Susuki M."/>
            <person name="Suzuki K.-i.T."/>
            <person name="Hayashi T."/>
            <person name="Toyoda A."/>
            <person name="Oliveira C."/>
            <person name="Osipova E."/>
            <person name="Leigh N.D."/>
            <person name="Simon A."/>
            <person name="Yun M.H."/>
        </authorList>
    </citation>
    <scope>NUCLEOTIDE SEQUENCE</scope>
    <source>
        <strain evidence="1">20211129_DDA</strain>
        <tissue evidence="1">Liver</tissue>
    </source>
</reference>
<proteinExistence type="predicted"/>
<gene>
    <name evidence="1" type="ORF">NDU88_003334</name>
</gene>
<accession>A0AAV7W4G3</accession>
<dbReference type="Proteomes" id="UP001066276">
    <property type="component" value="Chromosome 1_2"/>
</dbReference>